<comment type="caution">
    <text evidence="1">The sequence shown here is derived from an EMBL/GenBank/DDBJ whole genome shotgun (WGS) entry which is preliminary data.</text>
</comment>
<reference evidence="1 2" key="1">
    <citation type="submission" date="2015-01" db="EMBL/GenBank/DDBJ databases">
        <title>Draft genome of the acidophilic iron oxidizer Acidithrix ferrooxidans strain Py-F3.</title>
        <authorList>
            <person name="Poehlein A."/>
            <person name="Eisen S."/>
            <person name="Schloemann M."/>
            <person name="Johnson B.D."/>
            <person name="Daniel R."/>
            <person name="Muehling M."/>
        </authorList>
    </citation>
    <scope>NUCLEOTIDE SEQUENCE [LARGE SCALE GENOMIC DNA]</scope>
    <source>
        <strain evidence="1 2">Py-F3</strain>
    </source>
</reference>
<accession>A0A0D8HL76</accession>
<keyword evidence="2" id="KW-1185">Reference proteome</keyword>
<dbReference type="OrthoDB" id="9813126at2"/>
<organism evidence="1 2">
    <name type="scientific">Acidithrix ferrooxidans</name>
    <dbReference type="NCBI Taxonomy" id="1280514"/>
    <lineage>
        <taxon>Bacteria</taxon>
        <taxon>Bacillati</taxon>
        <taxon>Actinomycetota</taxon>
        <taxon>Acidimicrobiia</taxon>
        <taxon>Acidimicrobiales</taxon>
        <taxon>Acidimicrobiaceae</taxon>
        <taxon>Acidithrix</taxon>
    </lineage>
</organism>
<name>A0A0D8HL76_9ACTN</name>
<dbReference type="AlphaFoldDB" id="A0A0D8HL76"/>
<dbReference type="STRING" id="1280514.AXFE_06200"/>
<dbReference type="RefSeq" id="WP_052604407.1">
    <property type="nucleotide sequence ID" value="NZ_JXYS01000015.1"/>
</dbReference>
<evidence type="ECO:0000313" key="2">
    <source>
        <dbReference type="Proteomes" id="UP000032360"/>
    </source>
</evidence>
<sequence>MTFPSDRLLAVELIEEAHNGGARLKLAVKELGLSLRSFQRWKSEGSLTYDKRPFATRAKPSFKLY</sequence>
<gene>
    <name evidence="1" type="ORF">AXFE_06200</name>
</gene>
<evidence type="ECO:0000313" key="1">
    <source>
        <dbReference type="EMBL" id="KJF18492.1"/>
    </source>
</evidence>
<protein>
    <submittedName>
        <fullName evidence="1">Uncharacterized protein</fullName>
    </submittedName>
</protein>
<dbReference type="Proteomes" id="UP000032360">
    <property type="component" value="Unassembled WGS sequence"/>
</dbReference>
<proteinExistence type="predicted"/>
<dbReference type="EMBL" id="JXYS01000015">
    <property type="protein sequence ID" value="KJF18492.1"/>
    <property type="molecule type" value="Genomic_DNA"/>
</dbReference>